<proteinExistence type="inferred from homology"/>
<accession>A0ABT5FF54</accession>
<dbReference type="InterPro" id="IPR002347">
    <property type="entry name" value="SDR_fam"/>
</dbReference>
<dbReference type="Pfam" id="PF00106">
    <property type="entry name" value="adh_short"/>
    <property type="match status" value="1"/>
</dbReference>
<sequence length="121" mass="13460">MSEAKIALVTGATSGIGAEIAKNLANSYQVYGCGRNVDRLNTLTKSSKNIYPLQFDVTNKPEIEEASKAIFDLDLIVLNAGDCEYIDDTINFDDKLFERIIKTNLISIGYCLNLWLPRLKP</sequence>
<protein>
    <submittedName>
        <fullName evidence="3">SDR family NAD(P)-dependent oxidoreductase</fullName>
    </submittedName>
</protein>
<dbReference type="PRINTS" id="PR00081">
    <property type="entry name" value="GDHRDH"/>
</dbReference>
<comment type="caution">
    <text evidence="3">The sequence shown here is derived from an EMBL/GenBank/DDBJ whole genome shotgun (WGS) entry which is preliminary data.</text>
</comment>
<organism evidence="3 4">
    <name type="scientific">Psychrosphaera algicola</name>
    <dbReference type="NCBI Taxonomy" id="3023714"/>
    <lineage>
        <taxon>Bacteria</taxon>
        <taxon>Pseudomonadati</taxon>
        <taxon>Pseudomonadota</taxon>
        <taxon>Gammaproteobacteria</taxon>
        <taxon>Alteromonadales</taxon>
        <taxon>Pseudoalteromonadaceae</taxon>
        <taxon>Psychrosphaera</taxon>
    </lineage>
</organism>
<evidence type="ECO:0000313" key="4">
    <source>
        <dbReference type="Proteomes" id="UP001528411"/>
    </source>
</evidence>
<dbReference type="EMBL" id="JAQOMS010000002">
    <property type="protein sequence ID" value="MDC2889265.1"/>
    <property type="molecule type" value="Genomic_DNA"/>
</dbReference>
<comment type="similarity">
    <text evidence="1">Belongs to the short-chain dehydrogenases/reductases (SDR) family.</text>
</comment>
<evidence type="ECO:0000313" key="3">
    <source>
        <dbReference type="EMBL" id="MDC2889265.1"/>
    </source>
</evidence>
<evidence type="ECO:0000256" key="2">
    <source>
        <dbReference type="ARBA" id="ARBA00023002"/>
    </source>
</evidence>
<name>A0ABT5FF54_9GAMM</name>
<keyword evidence="2" id="KW-0560">Oxidoreductase</keyword>
<dbReference type="RefSeq" id="WP_272180739.1">
    <property type="nucleotide sequence ID" value="NZ_JAQOMS010000002.1"/>
</dbReference>
<dbReference type="Gene3D" id="3.40.50.720">
    <property type="entry name" value="NAD(P)-binding Rossmann-like Domain"/>
    <property type="match status" value="1"/>
</dbReference>
<gene>
    <name evidence="3" type="ORF">PN838_11395</name>
</gene>
<evidence type="ECO:0000256" key="1">
    <source>
        <dbReference type="ARBA" id="ARBA00006484"/>
    </source>
</evidence>
<dbReference type="PANTHER" id="PTHR43115">
    <property type="entry name" value="DEHYDROGENASE/REDUCTASE SDR FAMILY MEMBER 11"/>
    <property type="match status" value="1"/>
</dbReference>
<dbReference type="Proteomes" id="UP001528411">
    <property type="component" value="Unassembled WGS sequence"/>
</dbReference>
<dbReference type="InterPro" id="IPR036291">
    <property type="entry name" value="NAD(P)-bd_dom_sf"/>
</dbReference>
<dbReference type="PANTHER" id="PTHR43115:SF4">
    <property type="entry name" value="DEHYDROGENASE_REDUCTASE SDR FAMILY MEMBER 11"/>
    <property type="match status" value="1"/>
</dbReference>
<dbReference type="SUPFAM" id="SSF51735">
    <property type="entry name" value="NAD(P)-binding Rossmann-fold domains"/>
    <property type="match status" value="1"/>
</dbReference>
<reference evidence="3 4" key="1">
    <citation type="submission" date="2023-01" db="EMBL/GenBank/DDBJ databases">
        <title>Psychrosphaera sp. nov., isolated from marine algae.</title>
        <authorList>
            <person name="Bayburt H."/>
            <person name="Choi B.J."/>
            <person name="Kim J.M."/>
            <person name="Choi D.G."/>
            <person name="Jeon C.O."/>
        </authorList>
    </citation>
    <scope>NUCLEOTIDE SEQUENCE [LARGE SCALE GENOMIC DNA]</scope>
    <source>
        <strain evidence="3 4">G1-22</strain>
    </source>
</reference>
<keyword evidence="4" id="KW-1185">Reference proteome</keyword>